<proteinExistence type="predicted"/>
<sequence>MRGNHDENAAHIETFNRMPASGQGQWLSDKQILARHLVLIDSLHLTKFFHHAIDHSSTVGARSDLRSKIRNNNV</sequence>
<reference evidence="1 2" key="1">
    <citation type="journal article" date="2020" name="Genome Biol. Evol.">
        <title>A new high-quality draft genome assembly of the Chinese cordyceps Ophiocordyceps sinensis.</title>
        <authorList>
            <person name="Shu R."/>
            <person name="Zhang J."/>
            <person name="Meng Q."/>
            <person name="Zhang H."/>
            <person name="Zhou G."/>
            <person name="Li M."/>
            <person name="Wu P."/>
            <person name="Zhao Y."/>
            <person name="Chen C."/>
            <person name="Qin Q."/>
        </authorList>
    </citation>
    <scope>NUCLEOTIDE SEQUENCE [LARGE SCALE GENOMIC DNA]</scope>
    <source>
        <strain evidence="1 2">IOZ07</strain>
    </source>
</reference>
<organism evidence="1 2">
    <name type="scientific">Ophiocordyceps sinensis</name>
    <dbReference type="NCBI Taxonomy" id="72228"/>
    <lineage>
        <taxon>Eukaryota</taxon>
        <taxon>Fungi</taxon>
        <taxon>Dikarya</taxon>
        <taxon>Ascomycota</taxon>
        <taxon>Pezizomycotina</taxon>
        <taxon>Sordariomycetes</taxon>
        <taxon>Hypocreomycetidae</taxon>
        <taxon>Hypocreales</taxon>
        <taxon>Ophiocordycipitaceae</taxon>
        <taxon>Ophiocordyceps</taxon>
    </lineage>
</organism>
<dbReference type="EMBL" id="JAAVMX010000011">
    <property type="protein sequence ID" value="KAF4504255.1"/>
    <property type="molecule type" value="Genomic_DNA"/>
</dbReference>
<protein>
    <submittedName>
        <fullName evidence="1">Uncharacterized protein</fullName>
    </submittedName>
</protein>
<evidence type="ECO:0000313" key="1">
    <source>
        <dbReference type="EMBL" id="KAF4504255.1"/>
    </source>
</evidence>
<dbReference type="AlphaFoldDB" id="A0A8H4LRA3"/>
<comment type="caution">
    <text evidence="1">The sequence shown here is derived from an EMBL/GenBank/DDBJ whole genome shotgun (WGS) entry which is preliminary data.</text>
</comment>
<accession>A0A8H4LRA3</accession>
<keyword evidence="2" id="KW-1185">Reference proteome</keyword>
<evidence type="ECO:0000313" key="2">
    <source>
        <dbReference type="Proteomes" id="UP000557566"/>
    </source>
</evidence>
<gene>
    <name evidence="1" type="ORF">G6O67_008429</name>
</gene>
<dbReference type="Proteomes" id="UP000557566">
    <property type="component" value="Unassembled WGS sequence"/>
</dbReference>
<name>A0A8H4LRA3_9HYPO</name>